<dbReference type="SUPFAM" id="SSF52540">
    <property type="entry name" value="P-loop containing nucleoside triphosphate hydrolases"/>
    <property type="match status" value="1"/>
</dbReference>
<dbReference type="InterPro" id="IPR027417">
    <property type="entry name" value="P-loop_NTPase"/>
</dbReference>
<sequence length="1661" mass="184006">MRNFLTDTADWTQGDHVHFLAAAFGKLLGKARPGTVVYVRDAAPDIIRRLPQDTYFTDTLRAKGWQVYRVAARADEALNTITSDQAVAQREAKGTATLLLVERNEAGPGMDGIYSAGREIQEDKLLDEACHQALQSVASPPQRAFLRALLKDTQTRLSHRSRWLAFDFLARVVKRPEDWGAHLWLLGRWPVVSQDLPSQSTKQAALHRAEQAARLVTDLFGAAALRRPLAERLARARVQTKTEAERQALQAFLEAHQAEPTDVVLKRLRDRPEFWLGRIETASVAEHLTDLTLSPWRAARGSSPFKWSGLNQDPETQALVWPIHPNAENTAALQVKWKTTPAELPPGSVTYHLALVDANGAALFETELTHAGKNEEKFTLTAEDLPNGGEGLDCTARLVLTATQEHTTITRETEWFTIRAGEVGADAATSQSRRWVRAFSEGLIELDSPAQVAARWEHPALAESDAVITLEMDKSRSYGLRYPALFAAVERAWADLASPVVRWTLTVRESGFWRGTVSPVNLVPGMETPLHLWQRVHEATSKLVQHVQKVKLNGLTYVEPSPQAEVIGAYLDAWCDLLAVGEPELALVSTVAVSDGRRVRGLIVLPTHPLRLAWHAAYDALLLHARFQEQVAPKTLVRELRCLDGMWFPAWLPGVEASPAFVFADTLGFHAAALVPEDDPEPRVTTTLLARALENCEKPDDRHLPRTLADRAVTLLGDELRAYAAGHPYQKLLHIHALRAGDGQTVTRALGQARRSIMAVTTPATDDDDDTETPDNQPPAFVLHLHASPTDSPLAGQFLRQLTLRRRLRGASTVPSEDRWVSETTRYHHGVTQPNLQWIQSASPLPETPGHVGILFDLLTSQVRTGAPPPNLPPAGVCGLLSRLCRVYYPGPVPRWEAFLPDFSRATAHPADAPHTVRLCALQSGLGRLVARYLHLENGSACLTTTLSETRQAELRHMHECCDWVVTLDHFAGVEYFDHPHAHSDVYAAHVIDCVPDRDDVADLRLVASTALIAEVEALLAELAKRAGCALDARTAPFLLARLKEISRRLPIRLAGAEPPAEELLALAAAGAYCRAAEPDDPCWVALRNGVLIPVDDIPDLLPEPRLRRSAAVPERRADFLYVTGHPSGQLVVRFIEVKYRRAFEAFSPEQVNQLLDEIRAQVEATRKGFLKQYLDPALPPTLRLLRLARLALVVQSYADKARRHHLEPAGYDALYAACHGLLEGRGDVVVAAEEEDRGWVCSPSFAGPTPLEVSRAGWPVRTFRFGLPALDVPDQEDNHPEDSHQADHPEDNSKNGAVGVGGPPAEPLPPGDVEPAIVLGRSRAGHPVSWKLTIKGNPHLLVVGLPGMGKTTCLLNICAQMHRQRVCPLVFSYHQDFDEKLQSRIPAVDLLEVGRLSFNPLAVTTVEHPRAYVDVAGATRDIFAAMYPDLGDLQLGALRRAIVESFEERGWSTERVGETPPFGRFVELLRQKARQDASLRRLLTRLDELEDYGFFKPPPTEPARDLWQRTAPVVVCLHREQSEVVQSAFAMLVLYQLYKDMFRRGVQSRITHAIMFDEAHRARRLKLIPTVAKECRKYGISLVLASQEARDFDPSVFSAVGSQLVLRVNEADAKALVRNMTATGQARSVVDQIKSMPKFQALYFSEQAAPQYCHLLADAD</sequence>
<keyword evidence="2" id="KW-0067">ATP-binding</keyword>
<accession>A0ABX8BG14</accession>
<feature type="compositionally biased region" description="Basic and acidic residues" evidence="1">
    <location>
        <begin position="1277"/>
        <end position="1294"/>
    </location>
</feature>
<dbReference type="Gene3D" id="3.40.50.300">
    <property type="entry name" value="P-loop containing nucleotide triphosphate hydrolases"/>
    <property type="match status" value="2"/>
</dbReference>
<evidence type="ECO:0000313" key="3">
    <source>
        <dbReference type="Proteomes" id="UP000676506"/>
    </source>
</evidence>
<keyword evidence="3" id="KW-1185">Reference proteome</keyword>
<proteinExistence type="predicted"/>
<evidence type="ECO:0000256" key="1">
    <source>
        <dbReference type="SAM" id="MobiDB-lite"/>
    </source>
</evidence>
<evidence type="ECO:0000313" key="2">
    <source>
        <dbReference type="EMBL" id="QUW04558.1"/>
    </source>
</evidence>
<feature type="region of interest" description="Disordered" evidence="1">
    <location>
        <begin position="1271"/>
        <end position="1316"/>
    </location>
</feature>
<organism evidence="2 3">
    <name type="scientific">Chloracidobacterium validum</name>
    <dbReference type="NCBI Taxonomy" id="2821543"/>
    <lineage>
        <taxon>Bacteria</taxon>
        <taxon>Pseudomonadati</taxon>
        <taxon>Acidobacteriota</taxon>
        <taxon>Terriglobia</taxon>
        <taxon>Terriglobales</taxon>
        <taxon>Acidobacteriaceae</taxon>
        <taxon>Chloracidobacterium</taxon>
    </lineage>
</organism>
<feature type="region of interest" description="Disordered" evidence="1">
    <location>
        <begin position="760"/>
        <end position="780"/>
    </location>
</feature>
<dbReference type="PANTHER" id="PTHR30121">
    <property type="entry name" value="UNCHARACTERIZED PROTEIN YJGR-RELATED"/>
    <property type="match status" value="1"/>
</dbReference>
<name>A0ABX8BG14_9BACT</name>
<dbReference type="CDD" id="cd01127">
    <property type="entry name" value="TrwB_TraG_TraD_VirD4"/>
    <property type="match status" value="1"/>
</dbReference>
<keyword evidence="2" id="KW-0547">Nucleotide-binding</keyword>
<gene>
    <name evidence="2" type="ORF">J8C06_12300</name>
</gene>
<dbReference type="Proteomes" id="UP000676506">
    <property type="component" value="Chromosome 2"/>
</dbReference>
<dbReference type="GO" id="GO:0005524">
    <property type="term" value="F:ATP binding"/>
    <property type="evidence" value="ECO:0007669"/>
    <property type="project" value="UniProtKB-KW"/>
</dbReference>
<dbReference type="PANTHER" id="PTHR30121:SF6">
    <property type="entry name" value="SLR6007 PROTEIN"/>
    <property type="match status" value="1"/>
</dbReference>
<protein>
    <submittedName>
        <fullName evidence="2">ATP-binding protein</fullName>
    </submittedName>
</protein>
<dbReference type="InterPro" id="IPR051162">
    <property type="entry name" value="T4SS_component"/>
</dbReference>
<dbReference type="RefSeq" id="WP_211430447.1">
    <property type="nucleotide sequence ID" value="NZ_CP072649.1"/>
</dbReference>
<reference evidence="2 3" key="1">
    <citation type="submission" date="2021-03" db="EMBL/GenBank/DDBJ databases">
        <title>Genomic and phenotypic characterization of Chloracidobacterium isolates provides evidence for multiple species.</title>
        <authorList>
            <person name="Saini M.K."/>
            <person name="Costas A.M.G."/>
            <person name="Tank M."/>
            <person name="Bryant D.A."/>
        </authorList>
    </citation>
    <scope>NUCLEOTIDE SEQUENCE [LARGE SCALE GENOMIC DNA]</scope>
    <source>
        <strain evidence="2 3">BV2-C</strain>
    </source>
</reference>
<dbReference type="EMBL" id="CP072649">
    <property type="protein sequence ID" value="QUW04558.1"/>
    <property type="molecule type" value="Genomic_DNA"/>
</dbReference>